<dbReference type="SMART" id="SM00034">
    <property type="entry name" value="CLECT"/>
    <property type="match status" value="1"/>
</dbReference>
<reference evidence="5" key="1">
    <citation type="submission" date="2021-01" db="EMBL/GenBank/DDBJ databases">
        <authorList>
            <person name="Corre E."/>
            <person name="Pelletier E."/>
            <person name="Niang G."/>
            <person name="Scheremetjew M."/>
            <person name="Finn R."/>
            <person name="Kale V."/>
            <person name="Holt S."/>
            <person name="Cochrane G."/>
            <person name="Meng A."/>
            <person name="Brown T."/>
            <person name="Cohen L."/>
        </authorList>
    </citation>
    <scope>NUCLEOTIDE SEQUENCE</scope>
    <source>
        <strain evidence="5">GSBS06</strain>
    </source>
</reference>
<dbReference type="PANTHER" id="PTHR22803">
    <property type="entry name" value="MANNOSE, PHOSPHOLIPASE, LECTIN RECEPTOR RELATED"/>
    <property type="match status" value="1"/>
</dbReference>
<keyword evidence="3" id="KW-0812">Transmembrane</keyword>
<accession>A0A7S3PJ35</accession>
<organism evidence="5">
    <name type="scientific">Aplanochytrium stocchinoi</name>
    <dbReference type="NCBI Taxonomy" id="215587"/>
    <lineage>
        <taxon>Eukaryota</taxon>
        <taxon>Sar</taxon>
        <taxon>Stramenopiles</taxon>
        <taxon>Bigyra</taxon>
        <taxon>Labyrinthulomycetes</taxon>
        <taxon>Thraustochytrida</taxon>
        <taxon>Thraustochytriidae</taxon>
        <taxon>Aplanochytrium</taxon>
    </lineage>
</organism>
<dbReference type="PROSITE" id="PS50041">
    <property type="entry name" value="C_TYPE_LECTIN_2"/>
    <property type="match status" value="1"/>
</dbReference>
<evidence type="ECO:0000256" key="1">
    <source>
        <dbReference type="ARBA" id="ARBA00023157"/>
    </source>
</evidence>
<dbReference type="InterPro" id="IPR016186">
    <property type="entry name" value="C-type_lectin-like/link_sf"/>
</dbReference>
<feature type="region of interest" description="Disordered" evidence="2">
    <location>
        <begin position="756"/>
        <end position="794"/>
    </location>
</feature>
<gene>
    <name evidence="5" type="ORF">ASTO00021_LOCUS11080</name>
</gene>
<protein>
    <recommendedName>
        <fullName evidence="4">C-type lectin domain-containing protein</fullName>
    </recommendedName>
</protein>
<evidence type="ECO:0000256" key="2">
    <source>
        <dbReference type="SAM" id="MobiDB-lite"/>
    </source>
</evidence>
<feature type="transmembrane region" description="Helical" evidence="3">
    <location>
        <begin position="714"/>
        <end position="733"/>
    </location>
</feature>
<dbReference type="PROSITE" id="PS00615">
    <property type="entry name" value="C_TYPE_LECTIN_1"/>
    <property type="match status" value="1"/>
</dbReference>
<keyword evidence="3" id="KW-1133">Transmembrane helix</keyword>
<evidence type="ECO:0000259" key="4">
    <source>
        <dbReference type="PROSITE" id="PS50041"/>
    </source>
</evidence>
<name>A0A7S3PJ35_9STRA</name>
<dbReference type="Gene3D" id="3.10.100.10">
    <property type="entry name" value="Mannose-Binding Protein A, subunit A"/>
    <property type="match status" value="1"/>
</dbReference>
<dbReference type="Pfam" id="PF00059">
    <property type="entry name" value="Lectin_C"/>
    <property type="match status" value="1"/>
</dbReference>
<dbReference type="CDD" id="cd00037">
    <property type="entry name" value="CLECT"/>
    <property type="match status" value="1"/>
</dbReference>
<dbReference type="InterPro" id="IPR001304">
    <property type="entry name" value="C-type_lectin-like"/>
</dbReference>
<keyword evidence="3" id="KW-0472">Membrane</keyword>
<evidence type="ECO:0000313" key="5">
    <source>
        <dbReference type="EMBL" id="CAE0440948.1"/>
    </source>
</evidence>
<dbReference type="AlphaFoldDB" id="A0A7S3PJ35"/>
<sequence>MVLVAVSRLDVVSGVGDERQYLQVEATTANDKVVGYSFACQASLFGGQVSNDGITKKPLQFVHLCPDTNEKPVKPTPGALMITQHTHGCFFVEEAFTAQTFKASAAIIVNEYYSPDTLLMAAPSDNQHAKQLTIPTCMISKQAGDLLSSGNFKSITASLHNGATEIVTLKKSNAALKSWLVGQKFTHADSTTKDISEQVVEDSYSVIAIQARKEDIAHEGKFMVSVTDGFGTGTSWVCRETKDLDKNWNSLDYSATERGGWSNKHFQNGWIVLEKENELVCRGERYKQHIQNNGYVYVFVDSPTKYQDAEANCRQILGPGAHLVSIHSQNENAIVASLATVFQDAWIGANDIAVEGQFVWTDNRLLDYTNWFRGYPSKTDYDNENDCVYLDTRTGLWKDADCQFRKPSICKKVADKGPDTPDTDDICIYYFGLNETTPGKPPQVLAGTKDGLCQTSSKRSCCSKDYINTKIHRRVEDLHKMFSHDTCRKVLEEFMCFNCMEKQSEFMEFHKSDIVVSICEDTCITIFESCRGEEHFPEKTSKEFCEEFNNDWHYIKFKVEPSSSPNCFRIDGLPPKITKVTPDKILESPSQQIRIQFNEEIQLYDGQIEIIASDHTKHDDDDDDHKHSHFINLHSPIVSLDTSDWNHDTLVINLDKASECIMDRKEIWYIRLAPYTIVDMAGNMYPGNIGDPIMLTTTSSHCASSSSSSHVARTLFITVFFLGLIGAGGYYVYNKRGFGRSRFSNYSTLRSTFNQTPSSFPSHHDDVLPGAEGSYEPPTDVPDANYVPLDNDEV</sequence>
<dbReference type="EMBL" id="HBIN01014635">
    <property type="protein sequence ID" value="CAE0440948.1"/>
    <property type="molecule type" value="Transcribed_RNA"/>
</dbReference>
<proteinExistence type="predicted"/>
<feature type="domain" description="C-type lectin" evidence="4">
    <location>
        <begin position="292"/>
        <end position="411"/>
    </location>
</feature>
<dbReference type="InterPro" id="IPR016187">
    <property type="entry name" value="CTDL_fold"/>
</dbReference>
<keyword evidence="1" id="KW-1015">Disulfide bond</keyword>
<dbReference type="InterPro" id="IPR018378">
    <property type="entry name" value="C-type_lectin_CS"/>
</dbReference>
<evidence type="ECO:0000256" key="3">
    <source>
        <dbReference type="SAM" id="Phobius"/>
    </source>
</evidence>
<dbReference type="Gene3D" id="3.50.30.30">
    <property type="match status" value="1"/>
</dbReference>
<dbReference type="SUPFAM" id="SSF56436">
    <property type="entry name" value="C-type lectin-like"/>
    <property type="match status" value="1"/>
</dbReference>
<dbReference type="InterPro" id="IPR050111">
    <property type="entry name" value="C-type_lectin/snaclec_domain"/>
</dbReference>